<accession>A0A370L036</accession>
<dbReference type="RefSeq" id="WP_114831667.1">
    <property type="nucleotide sequence ID" value="NZ_QQTO01000011.1"/>
</dbReference>
<dbReference type="InterPro" id="IPR015928">
    <property type="entry name" value="Aconitase/3IPM_dehydase_swvl"/>
</dbReference>
<comment type="caution">
    <text evidence="4">The sequence shown here is derived from an EMBL/GenBank/DDBJ whole genome shotgun (WGS) entry which is preliminary data.</text>
</comment>
<dbReference type="Pfam" id="PF00694">
    <property type="entry name" value="Aconitase_C"/>
    <property type="match status" value="1"/>
</dbReference>
<dbReference type="InterPro" id="IPR011827">
    <property type="entry name" value="LeuD_type2/HacB/DmdB"/>
</dbReference>
<protein>
    <submittedName>
        <fullName evidence="4">3-isopropylmalate dehydratase</fullName>
    </submittedName>
</protein>
<dbReference type="Gene3D" id="3.20.19.10">
    <property type="entry name" value="Aconitase, domain 4"/>
    <property type="match status" value="1"/>
</dbReference>
<proteinExistence type="inferred from homology"/>
<evidence type="ECO:0000313" key="4">
    <source>
        <dbReference type="EMBL" id="RDJ20629.1"/>
    </source>
</evidence>
<dbReference type="SUPFAM" id="SSF52016">
    <property type="entry name" value="LeuD/IlvD-like"/>
    <property type="match status" value="1"/>
</dbReference>
<feature type="domain" description="Aconitase A/isopropylmalate dehydratase small subunit swivel" evidence="3">
    <location>
        <begin position="50"/>
        <end position="102"/>
    </location>
</feature>
<keyword evidence="5" id="KW-1185">Reference proteome</keyword>
<dbReference type="EMBL" id="QQTP01000016">
    <property type="protein sequence ID" value="RDJ20629.1"/>
    <property type="molecule type" value="Genomic_DNA"/>
</dbReference>
<dbReference type="OrthoDB" id="9777465at2"/>
<evidence type="ECO:0000313" key="5">
    <source>
        <dbReference type="Proteomes" id="UP000255207"/>
    </source>
</evidence>
<gene>
    <name evidence="4" type="ORF">DWE98_23065</name>
</gene>
<dbReference type="PANTHER" id="PTHR43345">
    <property type="entry name" value="3-ISOPROPYLMALATE DEHYDRATASE SMALL SUBUNIT 2-RELATED-RELATED"/>
    <property type="match status" value="1"/>
</dbReference>
<dbReference type="Proteomes" id="UP000255207">
    <property type="component" value="Unassembled WGS sequence"/>
</dbReference>
<dbReference type="AlphaFoldDB" id="A0A370L036"/>
<organism evidence="4 5">
    <name type="scientific">Bosea caraganae</name>
    <dbReference type="NCBI Taxonomy" id="2763117"/>
    <lineage>
        <taxon>Bacteria</taxon>
        <taxon>Pseudomonadati</taxon>
        <taxon>Pseudomonadota</taxon>
        <taxon>Alphaproteobacteria</taxon>
        <taxon>Hyphomicrobiales</taxon>
        <taxon>Boseaceae</taxon>
        <taxon>Bosea</taxon>
    </lineage>
</organism>
<comment type="similarity">
    <text evidence="1">Belongs to the LeuD family. LeuD type 2 subfamily.</text>
</comment>
<dbReference type="NCBIfam" id="TIGR02087">
    <property type="entry name" value="LEUD_arch"/>
    <property type="match status" value="1"/>
</dbReference>
<keyword evidence="2" id="KW-0456">Lyase</keyword>
<evidence type="ECO:0000256" key="2">
    <source>
        <dbReference type="ARBA" id="ARBA00023239"/>
    </source>
</evidence>
<evidence type="ECO:0000256" key="1">
    <source>
        <dbReference type="ARBA" id="ARBA00009869"/>
    </source>
</evidence>
<name>A0A370L036_9HYPH</name>
<evidence type="ECO:0000259" key="3">
    <source>
        <dbReference type="Pfam" id="PF00694"/>
    </source>
</evidence>
<dbReference type="InterPro" id="IPR050075">
    <property type="entry name" value="LeuD"/>
</dbReference>
<dbReference type="PANTHER" id="PTHR43345:SF2">
    <property type="entry name" value="3-ISOPROPYLMALATE DEHYDRATASE SMALL SUBUNIT 1"/>
    <property type="match status" value="1"/>
</dbReference>
<sequence length="165" mass="17932">MNAGKVWTFGDNINTDLMLPGPMLYVSDEEQKNAVFAANRPGWAQIVEPGDVLVGGRNFGMGSSRPAARSLRNLKLRCLLAETINGLFFRNAVNFGFVALECPGVHAAFEEGETAEISIENWTVVNLERGTRLAIKPVPKQLLDLMTNGGVFPFLERSGLIAPVA</sequence>
<dbReference type="GO" id="GO:0016836">
    <property type="term" value="F:hydro-lyase activity"/>
    <property type="evidence" value="ECO:0007669"/>
    <property type="project" value="InterPro"/>
</dbReference>
<reference evidence="5" key="1">
    <citation type="submission" date="2018-07" db="EMBL/GenBank/DDBJ databases">
        <authorList>
            <person name="Safronova V.I."/>
            <person name="Chirak E.R."/>
            <person name="Sazanova A.L."/>
        </authorList>
    </citation>
    <scope>NUCLEOTIDE SEQUENCE [LARGE SCALE GENOMIC DNA]</scope>
    <source>
        <strain evidence="5">RCAM04685</strain>
    </source>
</reference>
<dbReference type="InterPro" id="IPR000573">
    <property type="entry name" value="AconitaseA/IPMdHydase_ssu_swvl"/>
</dbReference>